<evidence type="ECO:0000256" key="1">
    <source>
        <dbReference type="ARBA" id="ARBA00004141"/>
    </source>
</evidence>
<comment type="subcellular location">
    <subcellularLocation>
        <location evidence="1">Membrane</location>
        <topology evidence="1">Multi-pass membrane protein</topology>
    </subcellularLocation>
</comment>
<dbReference type="Proteomes" id="UP000788993">
    <property type="component" value="Unassembled WGS sequence"/>
</dbReference>
<feature type="transmembrane region" description="Helical" evidence="4">
    <location>
        <begin position="39"/>
        <end position="62"/>
    </location>
</feature>
<feature type="transmembrane region" description="Helical" evidence="4">
    <location>
        <begin position="82"/>
        <end position="102"/>
    </location>
</feature>
<name>A0A1B7SB42_9ASCO</name>
<keyword evidence="4" id="KW-0472">Membrane</keyword>
<organism evidence="5 6">
    <name type="scientific">Ogataea polymorpha</name>
    <dbReference type="NCBI Taxonomy" id="460523"/>
    <lineage>
        <taxon>Eukaryota</taxon>
        <taxon>Fungi</taxon>
        <taxon>Dikarya</taxon>
        <taxon>Ascomycota</taxon>
        <taxon>Saccharomycotina</taxon>
        <taxon>Pichiomycetes</taxon>
        <taxon>Pichiales</taxon>
        <taxon>Pichiaceae</taxon>
        <taxon>Ogataea</taxon>
    </lineage>
</organism>
<feature type="transmembrane region" description="Helical" evidence="4">
    <location>
        <begin position="274"/>
        <end position="294"/>
    </location>
</feature>
<dbReference type="InterPro" id="IPR036259">
    <property type="entry name" value="MFS_trans_sf"/>
</dbReference>
<keyword evidence="4" id="KW-0812">Transmembrane</keyword>
<dbReference type="GO" id="GO:0016020">
    <property type="term" value="C:membrane"/>
    <property type="evidence" value="ECO:0007669"/>
    <property type="project" value="UniProtKB-SubCell"/>
</dbReference>
<feature type="transmembrane region" description="Helical" evidence="4">
    <location>
        <begin position="170"/>
        <end position="190"/>
    </location>
</feature>
<reference evidence="5" key="2">
    <citation type="submission" date="2021-01" db="EMBL/GenBank/DDBJ databases">
        <authorList>
            <person name="Schikora-Tamarit M.A."/>
        </authorList>
    </citation>
    <scope>NUCLEOTIDE SEQUENCE</scope>
    <source>
        <strain evidence="5">NCAIM Y.01608</strain>
    </source>
</reference>
<reference evidence="5" key="1">
    <citation type="journal article" date="2021" name="Open Biol.">
        <title>Shared evolutionary footprints suggest mitochondrial oxidative damage underlies multiple complex I losses in fungi.</title>
        <authorList>
            <person name="Schikora-Tamarit M.A."/>
            <person name="Marcet-Houben M."/>
            <person name="Nosek J."/>
            <person name="Gabaldon T."/>
        </authorList>
    </citation>
    <scope>NUCLEOTIDE SEQUENCE</scope>
    <source>
        <strain evidence="5">NCAIM Y.01608</strain>
    </source>
</reference>
<dbReference type="InterPro" id="IPR011701">
    <property type="entry name" value="MFS"/>
</dbReference>
<feature type="transmembrane region" description="Helical" evidence="4">
    <location>
        <begin position="306"/>
        <end position="327"/>
    </location>
</feature>
<accession>A0A1B7SB42</accession>
<feature type="transmembrane region" description="Helical" evidence="4">
    <location>
        <begin position="244"/>
        <end position="268"/>
    </location>
</feature>
<dbReference type="Pfam" id="PF07690">
    <property type="entry name" value="MFS_1"/>
    <property type="match status" value="1"/>
</dbReference>
<evidence type="ECO:0000313" key="5">
    <source>
        <dbReference type="EMBL" id="KAH3659674.1"/>
    </source>
</evidence>
<feature type="transmembrane region" description="Helical" evidence="4">
    <location>
        <begin position="202"/>
        <end position="223"/>
    </location>
</feature>
<dbReference type="RefSeq" id="XP_018208675.1">
    <property type="nucleotide sequence ID" value="XM_018355101.1"/>
</dbReference>
<dbReference type="Gene3D" id="1.20.1250.20">
    <property type="entry name" value="MFS general substrate transporter like domains"/>
    <property type="match status" value="2"/>
</dbReference>
<evidence type="ECO:0000313" key="6">
    <source>
        <dbReference type="Proteomes" id="UP000788993"/>
    </source>
</evidence>
<feature type="transmembrane region" description="Helical" evidence="4">
    <location>
        <begin position="404"/>
        <end position="424"/>
    </location>
</feature>
<dbReference type="SUPFAM" id="SSF103473">
    <property type="entry name" value="MFS general substrate transporter"/>
    <property type="match status" value="1"/>
</dbReference>
<protein>
    <submittedName>
        <fullName evidence="5">Uncharacterized protein</fullName>
    </submittedName>
</protein>
<dbReference type="PANTHER" id="PTHR11360">
    <property type="entry name" value="MONOCARBOXYLATE TRANSPORTER"/>
    <property type="match status" value="1"/>
</dbReference>
<evidence type="ECO:0000256" key="4">
    <source>
        <dbReference type="SAM" id="Phobius"/>
    </source>
</evidence>
<keyword evidence="4" id="KW-1133">Transmembrane helix</keyword>
<comment type="similarity">
    <text evidence="2">Belongs to the major facilitator superfamily. Monocarboxylate porter (TC 2.A.1.13) family.</text>
</comment>
<feature type="transmembrane region" description="Helical" evidence="4">
    <location>
        <begin position="139"/>
        <end position="158"/>
    </location>
</feature>
<dbReference type="PANTHER" id="PTHR11360:SF315">
    <property type="entry name" value="TRANSPORTER MCH2-RELATED"/>
    <property type="match status" value="1"/>
</dbReference>
<gene>
    <name evidence="5" type="ORF">OGATHE_005719</name>
</gene>
<keyword evidence="6" id="KW-1185">Reference proteome</keyword>
<feature type="transmembrane region" description="Helical" evidence="4">
    <location>
        <begin position="114"/>
        <end position="133"/>
    </location>
</feature>
<feature type="transmembrane region" description="Helical" evidence="4">
    <location>
        <begin position="373"/>
        <end position="392"/>
    </location>
</feature>
<dbReference type="EMBL" id="JAEUBD010001504">
    <property type="protein sequence ID" value="KAH3659674.1"/>
    <property type="molecule type" value="Genomic_DNA"/>
</dbReference>
<feature type="transmembrane region" description="Helical" evidence="4">
    <location>
        <begin position="333"/>
        <end position="352"/>
    </location>
</feature>
<feature type="region of interest" description="Disordered" evidence="3">
    <location>
        <begin position="1"/>
        <end position="29"/>
    </location>
</feature>
<sequence>MPDTDDQSDTKSPLEGPVTAVQGPQMSSDIPNTFRGRGLASVVGCMLFSFNTWGANSAYSLYYQEYLNSDVFPGTTKYQYGVVGGLTFGAGLTFGPLINYLVGTLGLKPTISIGIAFQLASMLLASFCTKYWQLVLTQGVWQGVALALIAIPSIVVIPQWFSSGKGGKRNLALGFSAAGSGLGGILYNIGMEPLLTRYGYQWSMRTQAIICAFLNLIAVTLIQSRNKHIKPIYRVYDKVVWSNFGVWCLLAWIMFTLFGYVTLMYNLADFTRSLGYNANKASVVATMTSVGIIYGRPTMGQLCDFLGPVNMTIFASWVVALFALAMWIPCRNFPTALIFALFEGSLMGTIWITQPSMAAHIIGLRKMGIALSLSWVATGVFGFLSPILGIALKKDGPQRPEQYQNAAIFVGVCYFAAGVMLVILRGWLIARQEITPGQTDEQLWNARVPIRRAMRCTFSCRFYKL</sequence>
<dbReference type="GO" id="GO:0022857">
    <property type="term" value="F:transmembrane transporter activity"/>
    <property type="evidence" value="ECO:0007669"/>
    <property type="project" value="InterPro"/>
</dbReference>
<dbReference type="InterPro" id="IPR050327">
    <property type="entry name" value="Proton-linked_MCT"/>
</dbReference>
<comment type="caution">
    <text evidence="5">The sequence shown here is derived from an EMBL/GenBank/DDBJ whole genome shotgun (WGS) entry which is preliminary data.</text>
</comment>
<proteinExistence type="inferred from homology"/>
<dbReference type="AlphaFoldDB" id="A0A1B7SB42"/>
<evidence type="ECO:0000256" key="2">
    <source>
        <dbReference type="ARBA" id="ARBA00006727"/>
    </source>
</evidence>
<evidence type="ECO:0000256" key="3">
    <source>
        <dbReference type="SAM" id="MobiDB-lite"/>
    </source>
</evidence>